<keyword evidence="6" id="KW-0521">NADP</keyword>
<dbReference type="EMBL" id="PUIV01000007">
    <property type="protein sequence ID" value="PWB94543.1"/>
    <property type="molecule type" value="Genomic_DNA"/>
</dbReference>
<dbReference type="RefSeq" id="WP_108916627.1">
    <property type="nucleotide sequence ID" value="NZ_BGJY01000003.1"/>
</dbReference>
<keyword evidence="6" id="KW-0560">Oxidoreductase</keyword>
<comment type="catalytic activity">
    <reaction evidence="5 6">
        <text>dTDP-beta-L-rhamnose + NADP(+) = dTDP-4-dehydro-beta-L-rhamnose + NADPH + H(+)</text>
        <dbReference type="Rhea" id="RHEA:21796"/>
        <dbReference type="ChEBI" id="CHEBI:15378"/>
        <dbReference type="ChEBI" id="CHEBI:57510"/>
        <dbReference type="ChEBI" id="CHEBI:57783"/>
        <dbReference type="ChEBI" id="CHEBI:58349"/>
        <dbReference type="ChEBI" id="CHEBI:62830"/>
        <dbReference type="EC" id="1.1.1.133"/>
    </reaction>
</comment>
<dbReference type="InterPro" id="IPR029903">
    <property type="entry name" value="RmlD-like-bd"/>
</dbReference>
<evidence type="ECO:0000313" key="8">
    <source>
        <dbReference type="EMBL" id="PWB94543.1"/>
    </source>
</evidence>
<evidence type="ECO:0000259" key="7">
    <source>
        <dbReference type="Pfam" id="PF04321"/>
    </source>
</evidence>
<dbReference type="Pfam" id="PF04321">
    <property type="entry name" value="RmlD_sub_bind"/>
    <property type="match status" value="1"/>
</dbReference>
<reference evidence="8 9" key="1">
    <citation type="journal article" date="2018" name="Appl. Microbiol. Biotechnol.">
        <title>Co-cultivation of the strictly anaerobic methanogen Methanosarcina barkeri with aerobic methanotrophs in an oxygen-limited membrane bioreactor.</title>
        <authorList>
            <person name="In 't Zandt M.H."/>
            <person name="van den Bosch T.J.M."/>
            <person name="Rijkers R."/>
            <person name="van Kessel M.A.H.J."/>
            <person name="Jetten M.S.M."/>
            <person name="Welte C.U."/>
        </authorList>
    </citation>
    <scope>NUCLEOTIDE SEQUENCE [LARGE SCALE GENOMIC DNA]</scope>
    <source>
        <strain evidence="8 9">DSM 17706</strain>
    </source>
</reference>
<dbReference type="Gene3D" id="3.40.50.720">
    <property type="entry name" value="NAD(P)-binding Rossmann-like Domain"/>
    <property type="match status" value="1"/>
</dbReference>
<evidence type="ECO:0000256" key="4">
    <source>
        <dbReference type="ARBA" id="ARBA00017099"/>
    </source>
</evidence>
<dbReference type="SUPFAM" id="SSF51735">
    <property type="entry name" value="NAD(P)-binding Rossmann-fold domains"/>
    <property type="match status" value="1"/>
</dbReference>
<evidence type="ECO:0000256" key="1">
    <source>
        <dbReference type="ARBA" id="ARBA00004781"/>
    </source>
</evidence>
<comment type="caution">
    <text evidence="8">The sequence shown here is derived from an EMBL/GenBank/DDBJ whole genome shotgun (WGS) entry which is preliminary data.</text>
</comment>
<comment type="similarity">
    <text evidence="2 6">Belongs to the dTDP-4-dehydrorhamnose reductase family.</text>
</comment>
<evidence type="ECO:0000256" key="2">
    <source>
        <dbReference type="ARBA" id="ARBA00010944"/>
    </source>
</evidence>
<comment type="cofactor">
    <cofactor evidence="6">
        <name>Mg(2+)</name>
        <dbReference type="ChEBI" id="CHEBI:18420"/>
    </cofactor>
    <text evidence="6">Binds 1 Mg(2+) ion per monomer.</text>
</comment>
<dbReference type="PANTHER" id="PTHR10491:SF4">
    <property type="entry name" value="METHIONINE ADENOSYLTRANSFERASE 2 SUBUNIT BETA"/>
    <property type="match status" value="1"/>
</dbReference>
<evidence type="ECO:0000256" key="3">
    <source>
        <dbReference type="ARBA" id="ARBA00012929"/>
    </source>
</evidence>
<protein>
    <recommendedName>
        <fullName evidence="4 6">dTDP-4-dehydrorhamnose reductase</fullName>
        <ecNumber evidence="3 6">1.1.1.133</ecNumber>
    </recommendedName>
</protein>
<dbReference type="Gene3D" id="3.90.25.10">
    <property type="entry name" value="UDP-galactose 4-epimerase, domain 1"/>
    <property type="match status" value="1"/>
</dbReference>
<sequence length="298" mass="31994">MRIIVTGTQGQLVTALRERATDAAEIVALGRPLLDLLNRDGLRAALFDARGDVIVNAAAYTAVDKAEQEEELAFRVNGEGAGHVAEAAAELGVPLIHFSTDYVFDGSAPRPYREDDATAPLGAYGRSKLEGERRVAALCPNSVILRTAWVYSPFGVNFVRTMLRLGETREEVGVVADQLGNPTSALDLADAALAVAARLRQDGAPQLRGVFHMTGAGEACWADVAEAIFARATEHGRRAVRVRRIATADFPTPARRPANSRLDNAELSHVYCVALPDWRRSLAACVDRLLAGPTDRGA</sequence>
<dbReference type="InterPro" id="IPR005913">
    <property type="entry name" value="dTDP_dehydrorham_reduct"/>
</dbReference>
<dbReference type="Proteomes" id="UP000245137">
    <property type="component" value="Unassembled WGS sequence"/>
</dbReference>
<evidence type="ECO:0000256" key="6">
    <source>
        <dbReference type="RuleBase" id="RU364082"/>
    </source>
</evidence>
<gene>
    <name evidence="8" type="primary">rfbD</name>
    <name evidence="8" type="ORF">C5689_07355</name>
</gene>
<dbReference type="CDD" id="cd05254">
    <property type="entry name" value="dTDP_HR_like_SDR_e"/>
    <property type="match status" value="1"/>
</dbReference>
<dbReference type="GO" id="GO:0019305">
    <property type="term" value="P:dTDP-rhamnose biosynthetic process"/>
    <property type="evidence" value="ECO:0007669"/>
    <property type="project" value="UniProtKB-UniPathway"/>
</dbReference>
<dbReference type="UniPathway" id="UPA00124"/>
<dbReference type="OrthoDB" id="9803892at2"/>
<dbReference type="AlphaFoldDB" id="A0A2U1SSJ4"/>
<keyword evidence="9" id="KW-1185">Reference proteome</keyword>
<evidence type="ECO:0000256" key="5">
    <source>
        <dbReference type="ARBA" id="ARBA00048200"/>
    </source>
</evidence>
<accession>A0A2U1SSJ4</accession>
<dbReference type="EC" id="1.1.1.133" evidence="3 6"/>
<feature type="domain" description="RmlD-like substrate binding" evidence="7">
    <location>
        <begin position="1"/>
        <end position="289"/>
    </location>
</feature>
<organism evidence="8 9">
    <name type="scientific">Methylosinus sporium</name>
    <dbReference type="NCBI Taxonomy" id="428"/>
    <lineage>
        <taxon>Bacteria</taxon>
        <taxon>Pseudomonadati</taxon>
        <taxon>Pseudomonadota</taxon>
        <taxon>Alphaproteobacteria</taxon>
        <taxon>Hyphomicrobiales</taxon>
        <taxon>Methylocystaceae</taxon>
        <taxon>Methylosinus</taxon>
    </lineage>
</organism>
<comment type="pathway">
    <text evidence="1 6">Carbohydrate biosynthesis; dTDP-L-rhamnose biosynthesis.</text>
</comment>
<name>A0A2U1SSJ4_METSR</name>
<comment type="function">
    <text evidence="6">Catalyzes the reduction of dTDP-6-deoxy-L-lyxo-4-hexulose to yield dTDP-L-rhamnose.</text>
</comment>
<dbReference type="NCBIfam" id="TIGR01214">
    <property type="entry name" value="rmlD"/>
    <property type="match status" value="1"/>
</dbReference>
<dbReference type="PANTHER" id="PTHR10491">
    <property type="entry name" value="DTDP-4-DEHYDRORHAMNOSE REDUCTASE"/>
    <property type="match status" value="1"/>
</dbReference>
<evidence type="ECO:0000313" key="9">
    <source>
        <dbReference type="Proteomes" id="UP000245137"/>
    </source>
</evidence>
<proteinExistence type="inferred from homology"/>
<dbReference type="InterPro" id="IPR036291">
    <property type="entry name" value="NAD(P)-bd_dom_sf"/>
</dbReference>
<dbReference type="GO" id="GO:0008831">
    <property type="term" value="F:dTDP-4-dehydrorhamnose reductase activity"/>
    <property type="evidence" value="ECO:0007669"/>
    <property type="project" value="UniProtKB-EC"/>
</dbReference>